<evidence type="ECO:0000256" key="3">
    <source>
        <dbReference type="ARBA" id="ARBA00022679"/>
    </source>
</evidence>
<evidence type="ECO:0000256" key="7">
    <source>
        <dbReference type="ARBA" id="ARBA00047899"/>
    </source>
</evidence>
<keyword evidence="10" id="KW-0472">Membrane</keyword>
<evidence type="ECO:0000256" key="6">
    <source>
        <dbReference type="ARBA" id="ARBA00022840"/>
    </source>
</evidence>
<keyword evidence="10" id="KW-1133">Transmembrane helix</keyword>
<dbReference type="AlphaFoldDB" id="A0A2I0BP13"/>
<evidence type="ECO:0000256" key="10">
    <source>
        <dbReference type="SAM" id="Phobius"/>
    </source>
</evidence>
<dbReference type="PROSITE" id="PS00109">
    <property type="entry name" value="PROTEIN_KINASE_TYR"/>
    <property type="match status" value="1"/>
</dbReference>
<evidence type="ECO:0000313" key="14">
    <source>
        <dbReference type="Proteomes" id="UP000232684"/>
    </source>
</evidence>
<dbReference type="PROSITE" id="PS50011">
    <property type="entry name" value="PROTEIN_KINASE_DOM"/>
    <property type="match status" value="1"/>
</dbReference>
<dbReference type="Proteomes" id="UP000754359">
    <property type="component" value="Unassembled WGS sequence"/>
</dbReference>
<evidence type="ECO:0000256" key="8">
    <source>
        <dbReference type="ARBA" id="ARBA00048679"/>
    </source>
</evidence>
<protein>
    <recommendedName>
        <fullName evidence="1">non-specific serine/threonine protein kinase</fullName>
        <ecNumber evidence="1">2.7.11.1</ecNumber>
    </recommendedName>
</protein>
<dbReference type="EMBL" id="QFXU01000023">
    <property type="protein sequence ID" value="KAF4326871.1"/>
    <property type="molecule type" value="Genomic_DNA"/>
</dbReference>
<dbReference type="SMR" id="A0A2I0BP13"/>
<dbReference type="EC" id="2.7.11.1" evidence="1"/>
<dbReference type="SUPFAM" id="SSF56112">
    <property type="entry name" value="Protein kinase-like (PK-like)"/>
    <property type="match status" value="1"/>
</dbReference>
<evidence type="ECO:0000256" key="4">
    <source>
        <dbReference type="ARBA" id="ARBA00022741"/>
    </source>
</evidence>
<feature type="region of interest" description="Disordered" evidence="9">
    <location>
        <begin position="366"/>
        <end position="392"/>
    </location>
</feature>
<dbReference type="PANTHER" id="PTHR24343">
    <property type="entry name" value="SERINE/THREONINE KINASE"/>
    <property type="match status" value="1"/>
</dbReference>
<dbReference type="EMBL" id="NYMT01000019">
    <property type="protein sequence ID" value="PKC42152.1"/>
    <property type="molecule type" value="Genomic_DNA"/>
</dbReference>
<dbReference type="PANTHER" id="PTHR24343:SF466">
    <property type="entry name" value="AMP-ACTIVATED PROTEIN KINASE ALPHA SUBUNIT, ISOFORM A"/>
    <property type="match status" value="1"/>
</dbReference>
<evidence type="ECO:0000313" key="15">
    <source>
        <dbReference type="Proteomes" id="UP000754359"/>
    </source>
</evidence>
<feature type="transmembrane region" description="Helical" evidence="10">
    <location>
        <begin position="13"/>
        <end position="32"/>
    </location>
</feature>
<dbReference type="GO" id="GO:0005524">
    <property type="term" value="F:ATP binding"/>
    <property type="evidence" value="ECO:0007669"/>
    <property type="project" value="UniProtKB-KW"/>
</dbReference>
<comment type="caution">
    <text evidence="13">The sequence shown here is derived from an EMBL/GenBank/DDBJ whole genome shotgun (WGS) entry which is preliminary data.</text>
</comment>
<feature type="compositionally biased region" description="Basic and acidic residues" evidence="9">
    <location>
        <begin position="373"/>
        <end position="392"/>
    </location>
</feature>
<sequence>MYYSVNEWKINKFIHSIFPKKSILIIFLILYLRNLTKRKYNILRGLLEFEQILGRCPEHKAKKGHKKMKFRKSKNEKKNEQQDDLLKNKEDDLLKNKEGDLLKNKEGDLLKNKGDLLKNEEGDLLKNEEGDLLKNKGDLIKNKEGDLLKSKEGDLIKNKEGDLIKNKEGDLLKSKEGDLIKNKEGDLLKSKEGDLIKNKEGDLIKNKEDVLLNKGYNILQNKNDNLLQNEYYNLLQNEQDDNQLKGNTLITTKKEDKGCMKKTHENKAECEKNEDKNCMKKTHENKAECEKNEDKNCMKKTHGNKAEDEKNEDILLMSPTKGNNLWTRLKKGFSRGMCMNFLLNDNNEKKLSTLYVTNMLKNQLNSYYGSKNSNDKKLEKSDNEGGEEKYDNSNKEQNMIYNWKIGKECFMKKLDSVHNFEMNGVNYYDFNLISIPTIGYSKSSKRLQLMYKTDVIYGENENDKNNLKKKKLFLKKVPANLWIEQYKLMKEYDGEYVYSGENYVMEFLVLSFLDTYHPNICPKLYKILYEPPNKEYIKDENKKFQNIDDFVKYMEDIIEHNKRNNANNNVDNNNNIHNHKNNINYCITNSDNKHDNNNNDNNSDNNCGYVVMVSEYYGEDIFDFIIKRRKNIFLKIRRKDKINILHACLKLLARLHDAGLCHLDLTPDNILISKSMDLRLCDFAKSTPMYSNKLRHLKESEDSYKFESYETHVAKSAYTPPECWEIYWRYYELKIKEPLEYLKLITNQEERKQFYFDVACADKFMLGVLFIWIWTSGNLWVCSDPLQDDYFHCLMKSDMNFNNFPCSQNWPHGLKHIIKQLLHMKYRKDLNLNILGIHPWWYKKK</sequence>
<dbReference type="FunFam" id="1.10.510.10:FF:000367">
    <property type="entry name" value="Serine/threonine protein kinase"/>
    <property type="match status" value="1"/>
</dbReference>
<proteinExistence type="predicted"/>
<reference evidence="12 15" key="2">
    <citation type="submission" date="2018-05" db="EMBL/GenBank/DDBJ databases">
        <title>Genome assembly of Plasmodium falciparum NF54 DiCre.</title>
        <authorList>
            <person name="Baumgarten S."/>
            <person name="Treeck M."/>
            <person name="Scherf A."/>
        </authorList>
    </citation>
    <scope>NUCLEOTIDE SEQUENCE [LARGE SCALE GENOMIC DNA]</scope>
    <source>
        <strain evidence="12">NF54</strain>
    </source>
</reference>
<keyword evidence="5 13" id="KW-0418">Kinase</keyword>
<organism evidence="13 14">
    <name type="scientific">Plasmodium falciparum (isolate NF54)</name>
    <dbReference type="NCBI Taxonomy" id="5843"/>
    <lineage>
        <taxon>Eukaryota</taxon>
        <taxon>Sar</taxon>
        <taxon>Alveolata</taxon>
        <taxon>Apicomplexa</taxon>
        <taxon>Aconoidasida</taxon>
        <taxon>Haemosporida</taxon>
        <taxon>Plasmodiidae</taxon>
        <taxon>Plasmodium</taxon>
        <taxon>Plasmodium (Laverania)</taxon>
    </lineage>
</organism>
<keyword evidence="2 13" id="KW-0723">Serine/threonine-protein kinase</keyword>
<dbReference type="InterPro" id="IPR008266">
    <property type="entry name" value="Tyr_kinase_AS"/>
</dbReference>
<dbReference type="InterPro" id="IPR011009">
    <property type="entry name" value="Kinase-like_dom_sf"/>
</dbReference>
<comment type="catalytic activity">
    <reaction evidence="7">
        <text>L-threonyl-[protein] + ATP = O-phospho-L-threonyl-[protein] + ADP + H(+)</text>
        <dbReference type="Rhea" id="RHEA:46608"/>
        <dbReference type="Rhea" id="RHEA-COMP:11060"/>
        <dbReference type="Rhea" id="RHEA-COMP:11605"/>
        <dbReference type="ChEBI" id="CHEBI:15378"/>
        <dbReference type="ChEBI" id="CHEBI:30013"/>
        <dbReference type="ChEBI" id="CHEBI:30616"/>
        <dbReference type="ChEBI" id="CHEBI:61977"/>
        <dbReference type="ChEBI" id="CHEBI:456216"/>
        <dbReference type="EC" id="2.7.11.1"/>
    </reaction>
</comment>
<comment type="catalytic activity">
    <reaction evidence="8">
        <text>L-seryl-[protein] + ATP = O-phospho-L-seryl-[protein] + ADP + H(+)</text>
        <dbReference type="Rhea" id="RHEA:17989"/>
        <dbReference type="Rhea" id="RHEA-COMP:9863"/>
        <dbReference type="Rhea" id="RHEA-COMP:11604"/>
        <dbReference type="ChEBI" id="CHEBI:15378"/>
        <dbReference type="ChEBI" id="CHEBI:29999"/>
        <dbReference type="ChEBI" id="CHEBI:30616"/>
        <dbReference type="ChEBI" id="CHEBI:83421"/>
        <dbReference type="ChEBI" id="CHEBI:456216"/>
        <dbReference type="EC" id="2.7.11.1"/>
    </reaction>
</comment>
<evidence type="ECO:0000313" key="12">
    <source>
        <dbReference type="EMBL" id="KAF4326871.1"/>
    </source>
</evidence>
<evidence type="ECO:0000256" key="1">
    <source>
        <dbReference type="ARBA" id="ARBA00012513"/>
    </source>
</evidence>
<feature type="compositionally biased region" description="Basic and acidic residues" evidence="9">
    <location>
        <begin position="76"/>
        <end position="89"/>
    </location>
</feature>
<dbReference type="SMART" id="SM00220">
    <property type="entry name" value="S_TKc"/>
    <property type="match status" value="1"/>
</dbReference>
<keyword evidence="10" id="KW-0812">Transmembrane</keyword>
<keyword evidence="3" id="KW-0808">Transferase</keyword>
<evidence type="ECO:0000259" key="11">
    <source>
        <dbReference type="PROSITE" id="PS50011"/>
    </source>
</evidence>
<name>A0A2I0BP13_PLAFO</name>
<feature type="region of interest" description="Disordered" evidence="9">
    <location>
        <begin position="63"/>
        <end position="89"/>
    </location>
</feature>
<dbReference type="Pfam" id="PF00069">
    <property type="entry name" value="Pkinase"/>
    <property type="match status" value="1"/>
</dbReference>
<keyword evidence="6" id="KW-0067">ATP-binding</keyword>
<evidence type="ECO:0000313" key="13">
    <source>
        <dbReference type="EMBL" id="PKC42152.1"/>
    </source>
</evidence>
<evidence type="ECO:0000256" key="5">
    <source>
        <dbReference type="ARBA" id="ARBA00022777"/>
    </source>
</evidence>
<feature type="compositionally biased region" description="Basic residues" evidence="9">
    <location>
        <begin position="63"/>
        <end position="75"/>
    </location>
</feature>
<accession>A0A2I0BP13</accession>
<reference evidence="13 14" key="1">
    <citation type="submission" date="2017-11" db="EMBL/GenBank/DDBJ databases">
        <title>Plasmodium falciparum NF54 genome assembly.</title>
        <authorList>
            <person name="Bryant J.M."/>
            <person name="Baumgarten S."/>
            <person name="Scheidig-Benatar C."/>
            <person name="Scherf A."/>
        </authorList>
    </citation>
    <scope>NUCLEOTIDE SEQUENCE [LARGE SCALE GENOMIC DNA]</scope>
    <source>
        <strain evidence="13">NF54</strain>
    </source>
</reference>
<feature type="domain" description="Protein kinase" evidence="11">
    <location>
        <begin position="451"/>
        <end position="841"/>
    </location>
</feature>
<evidence type="ECO:0000256" key="2">
    <source>
        <dbReference type="ARBA" id="ARBA00022527"/>
    </source>
</evidence>
<gene>
    <name evidence="13" type="ORF">CK202_5368</name>
    <name evidence="12" type="ORF">CYL21_5187</name>
</gene>
<dbReference type="VEuPathDB" id="PlasmoDB:PfNF54_070030100"/>
<dbReference type="GO" id="GO:0004674">
    <property type="term" value="F:protein serine/threonine kinase activity"/>
    <property type="evidence" value="ECO:0007669"/>
    <property type="project" value="UniProtKB-KW"/>
</dbReference>
<dbReference type="Gene3D" id="1.10.510.10">
    <property type="entry name" value="Transferase(Phosphotransferase) domain 1"/>
    <property type="match status" value="1"/>
</dbReference>
<keyword evidence="4" id="KW-0547">Nucleotide-binding</keyword>
<dbReference type="Proteomes" id="UP000232684">
    <property type="component" value="Unassembled WGS sequence"/>
</dbReference>
<evidence type="ECO:0000256" key="9">
    <source>
        <dbReference type="SAM" id="MobiDB-lite"/>
    </source>
</evidence>
<dbReference type="InterPro" id="IPR000719">
    <property type="entry name" value="Prot_kinase_dom"/>
</dbReference>